<feature type="region of interest" description="Disordered" evidence="3">
    <location>
        <begin position="402"/>
        <end position="421"/>
    </location>
</feature>
<evidence type="ECO:0000256" key="3">
    <source>
        <dbReference type="SAM" id="MobiDB-lite"/>
    </source>
</evidence>
<organism evidence="5 6">
    <name type="scientific">Linnemannia elongata AG-77</name>
    <dbReference type="NCBI Taxonomy" id="1314771"/>
    <lineage>
        <taxon>Eukaryota</taxon>
        <taxon>Fungi</taxon>
        <taxon>Fungi incertae sedis</taxon>
        <taxon>Mucoromycota</taxon>
        <taxon>Mortierellomycotina</taxon>
        <taxon>Mortierellomycetes</taxon>
        <taxon>Mortierellales</taxon>
        <taxon>Mortierellaceae</taxon>
        <taxon>Linnemannia</taxon>
    </lineage>
</organism>
<feature type="compositionally biased region" description="Basic and acidic residues" evidence="3">
    <location>
        <begin position="335"/>
        <end position="344"/>
    </location>
</feature>
<dbReference type="InterPro" id="IPR015915">
    <property type="entry name" value="Kelch-typ_b-propeller"/>
</dbReference>
<dbReference type="GO" id="GO:0019760">
    <property type="term" value="P:glucosinolate metabolic process"/>
    <property type="evidence" value="ECO:0007669"/>
    <property type="project" value="UniProtKB-ARBA"/>
</dbReference>
<dbReference type="Gene3D" id="2.120.10.80">
    <property type="entry name" value="Kelch-type beta propeller"/>
    <property type="match status" value="2"/>
</dbReference>
<dbReference type="SUPFAM" id="SSF50965">
    <property type="entry name" value="Galactose oxidase, central domain"/>
    <property type="match status" value="1"/>
</dbReference>
<sequence>MAQQSSLPPITVGSMAYTTVNEDTFFMQGGVSYGPAGPTTNQFYTLDLTQPTWTTMNPPWRARVYPESLNLIARINKHSISVSPDKQNITFWVAYPGMVLNYTIATDTWTQVPKPSQLTSSGDLHAETDPRTGLVYYPGGYNNVSMGVYNPATQSFTPATSPNGFVNDRFYAFVWSEVRNALIFYGNTPIRETNPFVEYSTSSNKWTALPATGDIPPYRRRSCMVPAYNGTKLLLFGGDSSNDPSSGSLHILDVRNMIWSKVTGLDPSLGRSAMACAVSGDNFIVWGGIRFIPGGTPQDAPGTMLIYNIHTGAWTDTFTRGTHFEPNAPNPGPPGKDENEGEMGRGEIKSNAAAIGGGVAGALAVIALVAFFVMRRRRQAKDTPENGHGSGEYHQKDQIIPSMETSRDNPPSPSPPFDIYSQPKLEEQNSASYALPQYNAMQEYKVGFDSRSNTGAANPQLVPFIPPLPPLLSSLSPQDHIQQLQHQITDRQEKLASQSPNPQYDPSFNSEIPLGEGFRSPRGPQGAGVPISKSSGVGGNSELQQQINFLQAELNRLQARLDS</sequence>
<evidence type="ECO:0000256" key="4">
    <source>
        <dbReference type="SAM" id="Phobius"/>
    </source>
</evidence>
<dbReference type="OrthoDB" id="432528at2759"/>
<feature type="compositionally biased region" description="Polar residues" evidence="3">
    <location>
        <begin position="495"/>
        <end position="510"/>
    </location>
</feature>
<dbReference type="Pfam" id="PF24681">
    <property type="entry name" value="Kelch_KLHDC2_KLHL20_DRC7"/>
    <property type="match status" value="1"/>
</dbReference>
<evidence type="ECO:0000256" key="2">
    <source>
        <dbReference type="ARBA" id="ARBA00023004"/>
    </source>
</evidence>
<evidence type="ECO:0000313" key="6">
    <source>
        <dbReference type="Proteomes" id="UP000078512"/>
    </source>
</evidence>
<keyword evidence="1" id="KW-0677">Repeat</keyword>
<reference evidence="5 6" key="1">
    <citation type="submission" date="2016-05" db="EMBL/GenBank/DDBJ databases">
        <title>Genome sequencing reveals origins of a unique bacterial endosymbiosis in the earliest lineages of terrestrial Fungi.</title>
        <authorList>
            <consortium name="DOE Joint Genome Institute"/>
            <person name="Uehling J."/>
            <person name="Gryganskyi A."/>
            <person name="Hameed K."/>
            <person name="Tschaplinski T."/>
            <person name="Misztal P."/>
            <person name="Wu S."/>
            <person name="Desiro A."/>
            <person name="Vande Pol N."/>
            <person name="Du Z.-Y."/>
            <person name="Zienkiewicz A."/>
            <person name="Zienkiewicz K."/>
            <person name="Morin E."/>
            <person name="Tisserant E."/>
            <person name="Splivallo R."/>
            <person name="Hainaut M."/>
            <person name="Henrissat B."/>
            <person name="Ohm R."/>
            <person name="Kuo A."/>
            <person name="Yan J."/>
            <person name="Lipzen A."/>
            <person name="Nolan M."/>
            <person name="Labutti K."/>
            <person name="Barry K."/>
            <person name="Goldstein A."/>
            <person name="Labbe J."/>
            <person name="Schadt C."/>
            <person name="Tuskan G."/>
            <person name="Grigoriev I."/>
            <person name="Martin F."/>
            <person name="Vilgalys R."/>
            <person name="Bonito G."/>
        </authorList>
    </citation>
    <scope>NUCLEOTIDE SEQUENCE [LARGE SCALE GENOMIC DNA]</scope>
    <source>
        <strain evidence="5 6">AG-77</strain>
    </source>
</reference>
<keyword evidence="4" id="KW-0472">Membrane</keyword>
<dbReference type="EMBL" id="KV442072">
    <property type="protein sequence ID" value="OAQ25934.1"/>
    <property type="molecule type" value="Genomic_DNA"/>
</dbReference>
<keyword evidence="6" id="KW-1185">Reference proteome</keyword>
<dbReference type="AlphaFoldDB" id="A0A197JNJ8"/>
<dbReference type="STRING" id="1314771.A0A197JNJ8"/>
<feature type="transmembrane region" description="Helical" evidence="4">
    <location>
        <begin position="352"/>
        <end position="373"/>
    </location>
</feature>
<keyword evidence="4" id="KW-0812">Transmembrane</keyword>
<dbReference type="InterPro" id="IPR011043">
    <property type="entry name" value="Gal_Oxase/kelch_b-propeller"/>
</dbReference>
<evidence type="ECO:0000313" key="5">
    <source>
        <dbReference type="EMBL" id="OAQ25934.1"/>
    </source>
</evidence>
<dbReference type="PANTHER" id="PTHR47435:SF4">
    <property type="entry name" value="KELCH REPEAT PROTEIN (AFU_ORTHOLOGUE AFUA_5G12780)"/>
    <property type="match status" value="1"/>
</dbReference>
<gene>
    <name evidence="5" type="ORF">K457DRAFT_900222</name>
</gene>
<protein>
    <recommendedName>
        <fullName evidence="7">Galactose oxidase</fullName>
    </recommendedName>
</protein>
<proteinExistence type="predicted"/>
<feature type="region of interest" description="Disordered" evidence="3">
    <location>
        <begin position="483"/>
        <end position="540"/>
    </location>
</feature>
<accession>A0A197JNJ8</accession>
<name>A0A197JNJ8_9FUNG</name>
<keyword evidence="4" id="KW-1133">Transmembrane helix</keyword>
<dbReference type="SUPFAM" id="SSF117281">
    <property type="entry name" value="Kelch motif"/>
    <property type="match status" value="1"/>
</dbReference>
<evidence type="ECO:0008006" key="7">
    <source>
        <dbReference type="Google" id="ProtNLM"/>
    </source>
</evidence>
<dbReference type="PANTHER" id="PTHR47435">
    <property type="entry name" value="KELCH REPEAT PROTEIN (AFU_ORTHOLOGUE AFUA_5G12780)"/>
    <property type="match status" value="1"/>
</dbReference>
<evidence type="ECO:0000256" key="1">
    <source>
        <dbReference type="ARBA" id="ARBA00022737"/>
    </source>
</evidence>
<keyword evidence="2" id="KW-0408">Iron</keyword>
<feature type="region of interest" description="Disordered" evidence="3">
    <location>
        <begin position="318"/>
        <end position="344"/>
    </location>
</feature>
<dbReference type="Proteomes" id="UP000078512">
    <property type="component" value="Unassembled WGS sequence"/>
</dbReference>